<dbReference type="InterPro" id="IPR003838">
    <property type="entry name" value="ABC3_permease_C"/>
</dbReference>
<evidence type="ECO:0000256" key="6">
    <source>
        <dbReference type="ARBA" id="ARBA00038076"/>
    </source>
</evidence>
<name>A0A7S7SLC4_PALFE</name>
<evidence type="ECO:0000259" key="9">
    <source>
        <dbReference type="Pfam" id="PF02687"/>
    </source>
</evidence>
<feature type="transmembrane region" description="Helical" evidence="8">
    <location>
        <begin position="479"/>
        <end position="502"/>
    </location>
</feature>
<dbReference type="InterPro" id="IPR025857">
    <property type="entry name" value="MacB_PCD"/>
</dbReference>
<dbReference type="GO" id="GO:0022857">
    <property type="term" value="F:transmembrane transporter activity"/>
    <property type="evidence" value="ECO:0007669"/>
    <property type="project" value="TreeGrafter"/>
</dbReference>
<evidence type="ECO:0000256" key="5">
    <source>
        <dbReference type="ARBA" id="ARBA00023136"/>
    </source>
</evidence>
<accession>A0A7S7SLC4</accession>
<sequence>MPTNQKPGNALFRGLLWLYPAEFRDEYGREMSMVFSDRYCSASTAGERLRVWFEALTGVLMEAPREQLAALNQDVRYALRTLRKTPSFSLTAVLTLALAIGATTVIFSLLHAMLLRPLPFQNPEQIVRILSTYEKLGITSFTASVPDFVSWQQRTRGFTQVGGFTSRAVILTGDGQPEHAEAAAISANLVPMLGIQPLLGRAFLPEEDKPRHTQVAMISKGLLDRRYGGDASIVGRTIRVDGQARTVVGVLPQQMGFSSKPELWLPLAPDLAKENRSNHYLTVLARLKPGVGLSEAQADLNRVCAELGREFPGSNDGWAARMVPVLDWIVGSKLKTSLWVLISAVGLLLLVACANIANLLLTRASARQEEMSVRLALGASRVRLLRQLLTENIVLAVCGGGAGLVLAAVGLAGLQKLLPAGTPRVETLTLESPVLLFVSAVTLATSVLFGFAPAWLVSRSALNSTLRQTGRTHSGRNPLRQSLVVVQMAMATVLVIGTALLLQSLARLQDSELGFRPDHVLVASVSLPESKYPTLDHAAAFYRRLLPEVQALPGVTSTGMTSMTPMSGDDTSMSVAEGPGPAQPQEKGRQASWRIISPGTMETMGVKLLRGRFFSESDRFEQRPMVISEGLARRLWPEGTDPLQQQVHLGNGQMFNIVGVVADVRHKGRGEDPPPTMYMHSAWSLWPTMVLMVRTSGDPLAMAGPLRAAVRKIDPDQPLFAIRTMSDLVAADAAQPRLRTGLMAAFAVLALILGALGVSGVVAYGVARRTRELALRMALGATPGQVQGNVMSSGALLAMLGLAVGLAAALGLGRFLSSLLYQVQPNDPVTFSTIGATLLVVSLLACWVPARRAVRIDPATSLRNE</sequence>
<comment type="subcellular location">
    <subcellularLocation>
        <location evidence="1">Cell membrane</location>
        <topology evidence="1">Multi-pass membrane protein</topology>
    </subcellularLocation>
</comment>
<dbReference type="EMBL" id="CP063849">
    <property type="protein sequence ID" value="QOY87910.1"/>
    <property type="molecule type" value="Genomic_DNA"/>
</dbReference>
<evidence type="ECO:0000259" key="10">
    <source>
        <dbReference type="Pfam" id="PF12704"/>
    </source>
</evidence>
<feature type="domain" description="ABC3 transporter permease C-terminal" evidence="9">
    <location>
        <begin position="745"/>
        <end position="858"/>
    </location>
</feature>
<dbReference type="Pfam" id="PF12704">
    <property type="entry name" value="MacB_PCD"/>
    <property type="match status" value="2"/>
</dbReference>
<dbReference type="RefSeq" id="WP_194449577.1">
    <property type="nucleotide sequence ID" value="NZ_CP063849.1"/>
</dbReference>
<evidence type="ECO:0000256" key="8">
    <source>
        <dbReference type="SAM" id="Phobius"/>
    </source>
</evidence>
<proteinExistence type="inferred from homology"/>
<keyword evidence="5 8" id="KW-0472">Membrane</keyword>
<dbReference type="KEGG" id="pfer:IRI77_35115"/>
<feature type="transmembrane region" description="Helical" evidence="8">
    <location>
        <begin position="742"/>
        <end position="767"/>
    </location>
</feature>
<dbReference type="PANTHER" id="PTHR30572:SF4">
    <property type="entry name" value="ABC TRANSPORTER PERMEASE YTRF"/>
    <property type="match status" value="1"/>
</dbReference>
<evidence type="ECO:0000313" key="12">
    <source>
        <dbReference type="Proteomes" id="UP000593892"/>
    </source>
</evidence>
<feature type="domain" description="MacB-like periplasmic core" evidence="10">
    <location>
        <begin position="89"/>
        <end position="302"/>
    </location>
</feature>
<keyword evidence="2" id="KW-1003">Cell membrane</keyword>
<dbReference type="Pfam" id="PF02687">
    <property type="entry name" value="FtsX"/>
    <property type="match status" value="2"/>
</dbReference>
<organism evidence="11 12">
    <name type="scientific">Paludibaculum fermentans</name>
    <dbReference type="NCBI Taxonomy" id="1473598"/>
    <lineage>
        <taxon>Bacteria</taxon>
        <taxon>Pseudomonadati</taxon>
        <taxon>Acidobacteriota</taxon>
        <taxon>Terriglobia</taxon>
        <taxon>Bryobacterales</taxon>
        <taxon>Bryobacteraceae</taxon>
        <taxon>Paludibaculum</taxon>
    </lineage>
</organism>
<evidence type="ECO:0000256" key="3">
    <source>
        <dbReference type="ARBA" id="ARBA00022692"/>
    </source>
</evidence>
<keyword evidence="4 8" id="KW-1133">Transmembrane helix</keyword>
<keyword evidence="12" id="KW-1185">Reference proteome</keyword>
<dbReference type="AlphaFoldDB" id="A0A7S7SLC4"/>
<dbReference type="PANTHER" id="PTHR30572">
    <property type="entry name" value="MEMBRANE COMPONENT OF TRANSPORTER-RELATED"/>
    <property type="match status" value="1"/>
</dbReference>
<comment type="similarity">
    <text evidence="6">Belongs to the ABC-4 integral membrane protein family.</text>
</comment>
<feature type="domain" description="ABC3 transporter permease C-terminal" evidence="9">
    <location>
        <begin position="343"/>
        <end position="459"/>
    </location>
</feature>
<feature type="transmembrane region" description="Helical" evidence="8">
    <location>
        <begin position="338"/>
        <end position="361"/>
    </location>
</feature>
<reference evidence="11 12" key="1">
    <citation type="submission" date="2020-10" db="EMBL/GenBank/DDBJ databases">
        <title>Complete genome sequence of Paludibaculum fermentans P105T, a facultatively anaerobic acidobacterium capable of dissimilatory Fe(III) reduction.</title>
        <authorList>
            <person name="Dedysh S.N."/>
            <person name="Beletsky A.V."/>
            <person name="Kulichevskaya I.S."/>
            <person name="Mardanov A.V."/>
            <person name="Ravin N.V."/>
        </authorList>
    </citation>
    <scope>NUCLEOTIDE SEQUENCE [LARGE SCALE GENOMIC DNA]</scope>
    <source>
        <strain evidence="11 12">P105</strain>
    </source>
</reference>
<dbReference type="InterPro" id="IPR050250">
    <property type="entry name" value="Macrolide_Exporter_MacB"/>
</dbReference>
<evidence type="ECO:0000256" key="1">
    <source>
        <dbReference type="ARBA" id="ARBA00004651"/>
    </source>
</evidence>
<dbReference type="InterPro" id="IPR017800">
    <property type="entry name" value="ADOP"/>
</dbReference>
<feature type="transmembrane region" description="Helical" evidence="8">
    <location>
        <begin position="434"/>
        <end position="458"/>
    </location>
</feature>
<feature type="transmembrane region" description="Helical" evidence="8">
    <location>
        <begin position="90"/>
        <end position="114"/>
    </location>
</feature>
<protein>
    <submittedName>
        <fullName evidence="11">ABC transporter permease</fullName>
    </submittedName>
</protein>
<evidence type="ECO:0000256" key="7">
    <source>
        <dbReference type="SAM" id="MobiDB-lite"/>
    </source>
</evidence>
<evidence type="ECO:0000256" key="2">
    <source>
        <dbReference type="ARBA" id="ARBA00022475"/>
    </source>
</evidence>
<feature type="transmembrane region" description="Helical" evidence="8">
    <location>
        <begin position="829"/>
        <end position="848"/>
    </location>
</feature>
<evidence type="ECO:0000256" key="4">
    <source>
        <dbReference type="ARBA" id="ARBA00022989"/>
    </source>
</evidence>
<keyword evidence="3 8" id="KW-0812">Transmembrane</keyword>
<evidence type="ECO:0000313" key="11">
    <source>
        <dbReference type="EMBL" id="QOY87910.1"/>
    </source>
</evidence>
<feature type="transmembrane region" description="Helical" evidence="8">
    <location>
        <begin position="393"/>
        <end position="414"/>
    </location>
</feature>
<feature type="domain" description="MacB-like periplasmic core" evidence="10">
    <location>
        <begin position="489"/>
        <end position="686"/>
    </location>
</feature>
<gene>
    <name evidence="11" type="ORF">IRI77_35115</name>
</gene>
<dbReference type="NCBIfam" id="TIGR03434">
    <property type="entry name" value="ADOP"/>
    <property type="match status" value="1"/>
</dbReference>
<dbReference type="Proteomes" id="UP000593892">
    <property type="component" value="Chromosome"/>
</dbReference>
<dbReference type="GO" id="GO:0005886">
    <property type="term" value="C:plasma membrane"/>
    <property type="evidence" value="ECO:0007669"/>
    <property type="project" value="UniProtKB-SubCell"/>
</dbReference>
<feature type="region of interest" description="Disordered" evidence="7">
    <location>
        <begin position="567"/>
        <end position="590"/>
    </location>
</feature>
<feature type="transmembrane region" description="Helical" evidence="8">
    <location>
        <begin position="795"/>
        <end position="817"/>
    </location>
</feature>